<evidence type="ECO:0000313" key="1">
    <source>
        <dbReference type="EMBL" id="TNN86128.1"/>
    </source>
</evidence>
<accession>A0A4Z2J8V0</accession>
<gene>
    <name evidence="1" type="ORF">EYF80_003545</name>
</gene>
<keyword evidence="2" id="KW-1185">Reference proteome</keyword>
<evidence type="ECO:0000313" key="2">
    <source>
        <dbReference type="Proteomes" id="UP000314294"/>
    </source>
</evidence>
<dbReference type="AlphaFoldDB" id="A0A4Z2J8V0"/>
<name>A0A4Z2J8V0_9TELE</name>
<dbReference type="EMBL" id="SRLO01000017">
    <property type="protein sequence ID" value="TNN86128.1"/>
    <property type="molecule type" value="Genomic_DNA"/>
</dbReference>
<sequence>MTAAGPETNEFPDISNLDMRALLIISTQKHLIDSQCERVCSGSHLVPCPRTLDWILGGSPCFSSRRLNHRRLIGDLSPCDLLETDCTTGRGRDSKKKRKK</sequence>
<comment type="caution">
    <text evidence="1">The sequence shown here is derived from an EMBL/GenBank/DDBJ whole genome shotgun (WGS) entry which is preliminary data.</text>
</comment>
<dbReference type="Proteomes" id="UP000314294">
    <property type="component" value="Unassembled WGS sequence"/>
</dbReference>
<organism evidence="1 2">
    <name type="scientific">Liparis tanakae</name>
    <name type="common">Tanaka's snailfish</name>
    <dbReference type="NCBI Taxonomy" id="230148"/>
    <lineage>
        <taxon>Eukaryota</taxon>
        <taxon>Metazoa</taxon>
        <taxon>Chordata</taxon>
        <taxon>Craniata</taxon>
        <taxon>Vertebrata</taxon>
        <taxon>Euteleostomi</taxon>
        <taxon>Actinopterygii</taxon>
        <taxon>Neopterygii</taxon>
        <taxon>Teleostei</taxon>
        <taxon>Neoteleostei</taxon>
        <taxon>Acanthomorphata</taxon>
        <taxon>Eupercaria</taxon>
        <taxon>Perciformes</taxon>
        <taxon>Cottioidei</taxon>
        <taxon>Cottales</taxon>
        <taxon>Liparidae</taxon>
        <taxon>Liparis</taxon>
    </lineage>
</organism>
<proteinExistence type="predicted"/>
<protein>
    <submittedName>
        <fullName evidence="1">Uncharacterized protein</fullName>
    </submittedName>
</protein>
<reference evidence="1 2" key="1">
    <citation type="submission" date="2019-03" db="EMBL/GenBank/DDBJ databases">
        <title>First draft genome of Liparis tanakae, snailfish: a comprehensive survey of snailfish specific genes.</title>
        <authorList>
            <person name="Kim W."/>
            <person name="Song I."/>
            <person name="Jeong J.-H."/>
            <person name="Kim D."/>
            <person name="Kim S."/>
            <person name="Ryu S."/>
            <person name="Song J.Y."/>
            <person name="Lee S.K."/>
        </authorList>
    </citation>
    <scope>NUCLEOTIDE SEQUENCE [LARGE SCALE GENOMIC DNA]</scope>
    <source>
        <tissue evidence="1">Muscle</tissue>
    </source>
</reference>